<proteinExistence type="predicted"/>
<dbReference type="EMBL" id="GBXM01107057">
    <property type="protein sequence ID" value="JAH01520.1"/>
    <property type="molecule type" value="Transcribed_RNA"/>
</dbReference>
<dbReference type="AlphaFoldDB" id="A0A0E9PBV0"/>
<protein>
    <submittedName>
        <fullName evidence="1">Uncharacterized protein</fullName>
    </submittedName>
</protein>
<accession>A0A0E9PBV0</accession>
<reference evidence="1" key="1">
    <citation type="submission" date="2014-11" db="EMBL/GenBank/DDBJ databases">
        <authorList>
            <person name="Amaro Gonzalez C."/>
        </authorList>
    </citation>
    <scope>NUCLEOTIDE SEQUENCE</scope>
</reference>
<evidence type="ECO:0000313" key="1">
    <source>
        <dbReference type="EMBL" id="JAH01520.1"/>
    </source>
</evidence>
<name>A0A0E9PBV0_ANGAN</name>
<sequence>MGLWQKIIACQEEYLKLLKSCSCYMCRLQKSIAIKIYNRVAVVF</sequence>
<reference evidence="1" key="2">
    <citation type="journal article" date="2015" name="Fish Shellfish Immunol.">
        <title>Early steps in the European eel (Anguilla anguilla)-Vibrio vulnificus interaction in the gills: Role of the RtxA13 toxin.</title>
        <authorList>
            <person name="Callol A."/>
            <person name="Pajuelo D."/>
            <person name="Ebbesson L."/>
            <person name="Teles M."/>
            <person name="MacKenzie S."/>
            <person name="Amaro C."/>
        </authorList>
    </citation>
    <scope>NUCLEOTIDE SEQUENCE</scope>
</reference>
<organism evidence="1">
    <name type="scientific">Anguilla anguilla</name>
    <name type="common">European freshwater eel</name>
    <name type="synonym">Muraena anguilla</name>
    <dbReference type="NCBI Taxonomy" id="7936"/>
    <lineage>
        <taxon>Eukaryota</taxon>
        <taxon>Metazoa</taxon>
        <taxon>Chordata</taxon>
        <taxon>Craniata</taxon>
        <taxon>Vertebrata</taxon>
        <taxon>Euteleostomi</taxon>
        <taxon>Actinopterygii</taxon>
        <taxon>Neopterygii</taxon>
        <taxon>Teleostei</taxon>
        <taxon>Anguilliformes</taxon>
        <taxon>Anguillidae</taxon>
        <taxon>Anguilla</taxon>
    </lineage>
</organism>